<evidence type="ECO:0000256" key="1">
    <source>
        <dbReference type="SAM" id="MobiDB-lite"/>
    </source>
</evidence>
<sequence length="81" mass="8618">MRPSLPLGRTLQLPADFSSRNSHICKHPASYPPPSSSATWLPFPAAHRPSPPSQIPRRAPRARAATPLPTPAPAPAQPQAS</sequence>
<reference evidence="2" key="2">
    <citation type="journal article" date="2015" name="Data Brief">
        <title>Shoot transcriptome of the giant reed, Arundo donax.</title>
        <authorList>
            <person name="Barrero R.A."/>
            <person name="Guerrero F.D."/>
            <person name="Moolhuijzen P."/>
            <person name="Goolsby J.A."/>
            <person name="Tidwell J."/>
            <person name="Bellgard S.E."/>
            <person name="Bellgard M.I."/>
        </authorList>
    </citation>
    <scope>NUCLEOTIDE SEQUENCE</scope>
    <source>
        <tissue evidence="2">Shoot tissue taken approximately 20 cm above the soil surface</tissue>
    </source>
</reference>
<name>A0A0A9EXR4_ARUDO</name>
<organism evidence="2">
    <name type="scientific">Arundo donax</name>
    <name type="common">Giant reed</name>
    <name type="synonym">Donax arundinaceus</name>
    <dbReference type="NCBI Taxonomy" id="35708"/>
    <lineage>
        <taxon>Eukaryota</taxon>
        <taxon>Viridiplantae</taxon>
        <taxon>Streptophyta</taxon>
        <taxon>Embryophyta</taxon>
        <taxon>Tracheophyta</taxon>
        <taxon>Spermatophyta</taxon>
        <taxon>Magnoliopsida</taxon>
        <taxon>Liliopsida</taxon>
        <taxon>Poales</taxon>
        <taxon>Poaceae</taxon>
        <taxon>PACMAD clade</taxon>
        <taxon>Arundinoideae</taxon>
        <taxon>Arundineae</taxon>
        <taxon>Arundo</taxon>
    </lineage>
</organism>
<reference evidence="2" key="1">
    <citation type="submission" date="2014-09" db="EMBL/GenBank/DDBJ databases">
        <authorList>
            <person name="Magalhaes I.L.F."/>
            <person name="Oliveira U."/>
            <person name="Santos F.R."/>
            <person name="Vidigal T.H.D.A."/>
            <person name="Brescovit A.D."/>
            <person name="Santos A.J."/>
        </authorList>
    </citation>
    <scope>NUCLEOTIDE SEQUENCE</scope>
    <source>
        <tissue evidence="2">Shoot tissue taken approximately 20 cm above the soil surface</tissue>
    </source>
</reference>
<dbReference type="EMBL" id="GBRH01195265">
    <property type="protein sequence ID" value="JAE02631.1"/>
    <property type="molecule type" value="Transcribed_RNA"/>
</dbReference>
<evidence type="ECO:0000313" key="2">
    <source>
        <dbReference type="EMBL" id="JAE02631.1"/>
    </source>
</evidence>
<accession>A0A0A9EXR4</accession>
<feature type="compositionally biased region" description="Pro residues" evidence="1">
    <location>
        <begin position="68"/>
        <end position="81"/>
    </location>
</feature>
<feature type="region of interest" description="Disordered" evidence="1">
    <location>
        <begin position="28"/>
        <end position="81"/>
    </location>
</feature>
<protein>
    <submittedName>
        <fullName evidence="2">Uncharacterized protein</fullName>
    </submittedName>
</protein>
<proteinExistence type="predicted"/>
<dbReference type="AlphaFoldDB" id="A0A0A9EXR4"/>